<feature type="binding site" evidence="9">
    <location>
        <position position="66"/>
    </location>
    <ligand>
        <name>S-adenosyl-L-methionine</name>
        <dbReference type="ChEBI" id="CHEBI:59789"/>
    </ligand>
</feature>
<dbReference type="PROSITE" id="PS51585">
    <property type="entry name" value="SAM_MT_TPMT"/>
    <property type="match status" value="1"/>
</dbReference>
<dbReference type="STRING" id="177413.SAMN05660859_0506"/>
<keyword evidence="5 9" id="KW-0963">Cytoplasm</keyword>
<feature type="binding site" evidence="9">
    <location>
        <position position="45"/>
    </location>
    <ligand>
        <name>S-adenosyl-L-methionine</name>
        <dbReference type="ChEBI" id="CHEBI:59789"/>
    </ligand>
</feature>
<feature type="binding site" evidence="9">
    <location>
        <position position="123"/>
    </location>
    <ligand>
        <name>S-adenosyl-L-methionine</name>
        <dbReference type="ChEBI" id="CHEBI:59789"/>
    </ligand>
</feature>
<reference evidence="11" key="1">
    <citation type="submission" date="2016-10" db="EMBL/GenBank/DDBJ databases">
        <authorList>
            <person name="Varghese N."/>
            <person name="Submissions S."/>
        </authorList>
    </citation>
    <scope>NUCLEOTIDE SEQUENCE [LARGE SCALE GENOMIC DNA]</scope>
    <source>
        <strain evidence="11">CGMCC 1.1761</strain>
    </source>
</reference>
<evidence type="ECO:0000256" key="4">
    <source>
        <dbReference type="ARBA" id="ARBA00011905"/>
    </source>
</evidence>
<dbReference type="GO" id="GO:0005737">
    <property type="term" value="C:cytoplasm"/>
    <property type="evidence" value="ECO:0007669"/>
    <property type="project" value="UniProtKB-SubCell"/>
</dbReference>
<dbReference type="InterPro" id="IPR008854">
    <property type="entry name" value="TPMT"/>
</dbReference>
<organism evidence="10 11">
    <name type="scientific">Ancylobacter rudongensis</name>
    <dbReference type="NCBI Taxonomy" id="177413"/>
    <lineage>
        <taxon>Bacteria</taxon>
        <taxon>Pseudomonadati</taxon>
        <taxon>Pseudomonadota</taxon>
        <taxon>Alphaproteobacteria</taxon>
        <taxon>Hyphomicrobiales</taxon>
        <taxon>Xanthobacteraceae</taxon>
        <taxon>Ancylobacter</taxon>
    </lineage>
</organism>
<evidence type="ECO:0000256" key="6">
    <source>
        <dbReference type="ARBA" id="ARBA00022603"/>
    </source>
</evidence>
<dbReference type="HAMAP" id="MF_00812">
    <property type="entry name" value="Thiopur_methtran"/>
    <property type="match status" value="1"/>
</dbReference>
<dbReference type="GO" id="GO:0008119">
    <property type="term" value="F:thiopurine S-methyltransferase activity"/>
    <property type="evidence" value="ECO:0007669"/>
    <property type="project" value="UniProtKB-UniRule"/>
</dbReference>
<evidence type="ECO:0000256" key="8">
    <source>
        <dbReference type="ARBA" id="ARBA00022691"/>
    </source>
</evidence>
<dbReference type="AlphaFoldDB" id="A0A1G4PE79"/>
<dbReference type="PANTHER" id="PTHR10259">
    <property type="entry name" value="THIOPURINE S-METHYLTRANSFERASE"/>
    <property type="match status" value="1"/>
</dbReference>
<dbReference type="GO" id="GO:0010038">
    <property type="term" value="P:response to metal ion"/>
    <property type="evidence" value="ECO:0007669"/>
    <property type="project" value="InterPro"/>
</dbReference>
<dbReference type="PANTHER" id="PTHR10259:SF11">
    <property type="entry name" value="THIOPURINE S-METHYLTRANSFERASE"/>
    <property type="match status" value="1"/>
</dbReference>
<comment type="subcellular location">
    <subcellularLocation>
        <location evidence="2 9">Cytoplasm</location>
    </subcellularLocation>
</comment>
<proteinExistence type="inferred from homology"/>
<dbReference type="InterPro" id="IPR029063">
    <property type="entry name" value="SAM-dependent_MTases_sf"/>
</dbReference>
<dbReference type="EMBL" id="FMTP01000001">
    <property type="protein sequence ID" value="SCW30613.1"/>
    <property type="molecule type" value="Genomic_DNA"/>
</dbReference>
<evidence type="ECO:0000313" key="11">
    <source>
        <dbReference type="Proteomes" id="UP000198889"/>
    </source>
</evidence>
<gene>
    <name evidence="9" type="primary">tpm</name>
    <name evidence="10" type="ORF">SAMN05660859_0506</name>
</gene>
<comment type="catalytic activity">
    <reaction evidence="1 9">
        <text>S-adenosyl-L-methionine + a thiopurine = S-adenosyl-L-homocysteine + a thiopurine S-methylether.</text>
        <dbReference type="EC" id="2.1.1.67"/>
    </reaction>
</comment>
<keyword evidence="7 9" id="KW-0808">Transferase</keyword>
<dbReference type="RefSeq" id="WP_091437205.1">
    <property type="nucleotide sequence ID" value="NZ_FMTP01000001.1"/>
</dbReference>
<dbReference type="InterPro" id="IPR025835">
    <property type="entry name" value="Thiopurine_S-MeTrfase"/>
</dbReference>
<keyword evidence="11" id="KW-1185">Reference proteome</keyword>
<dbReference type="NCBIfam" id="TIGR03840">
    <property type="entry name" value="TMPT_Se_Te"/>
    <property type="match status" value="1"/>
</dbReference>
<keyword evidence="8 9" id="KW-0949">S-adenosyl-L-methionine</keyword>
<dbReference type="Pfam" id="PF05724">
    <property type="entry name" value="TPMT"/>
    <property type="match status" value="1"/>
</dbReference>
<dbReference type="SUPFAM" id="SSF53335">
    <property type="entry name" value="S-adenosyl-L-methionine-dependent methyltransferases"/>
    <property type="match status" value="1"/>
</dbReference>
<sequence>MDPDFWHKKWEANEIAFHEGAANPLLVRHFQALGLAPGARVFVPLCGKSHDLHWLLAHGFEVAGAELSRLAVEQLFTELGVTPEITEIGPLERFAAEGITVFVGDIFDLTHEVLGPVAAIYDRAALVALPEAMRARYAAHLVHLTHHARQLLITFDYDQSLTVGPPFAVHEHEVRRLYGAAYHPTLLEKHPLKGGLRGVGPVVEDVWKLERR</sequence>
<dbReference type="FunFam" id="3.40.50.150:FF:000101">
    <property type="entry name" value="Thiopurine S-methyltransferase"/>
    <property type="match status" value="1"/>
</dbReference>
<dbReference type="EC" id="2.1.1.67" evidence="4 9"/>
<dbReference type="InterPro" id="IPR022474">
    <property type="entry name" value="Thiopur_S-MeTfrase_Se/Te_detox"/>
</dbReference>
<feature type="binding site" evidence="9">
    <location>
        <position position="10"/>
    </location>
    <ligand>
        <name>S-adenosyl-L-methionine</name>
        <dbReference type="ChEBI" id="CHEBI:59789"/>
    </ligand>
</feature>
<evidence type="ECO:0000256" key="7">
    <source>
        <dbReference type="ARBA" id="ARBA00022679"/>
    </source>
</evidence>
<dbReference type="Proteomes" id="UP000198889">
    <property type="component" value="Unassembled WGS sequence"/>
</dbReference>
<dbReference type="GO" id="GO:0032259">
    <property type="term" value="P:methylation"/>
    <property type="evidence" value="ECO:0007669"/>
    <property type="project" value="UniProtKB-KW"/>
</dbReference>
<comment type="similarity">
    <text evidence="3 9">Belongs to the class I-like SAM-binding methyltransferase superfamily. TPMT family.</text>
</comment>
<evidence type="ECO:0000256" key="5">
    <source>
        <dbReference type="ARBA" id="ARBA00022490"/>
    </source>
</evidence>
<protein>
    <recommendedName>
        <fullName evidence="4 9">Thiopurine S-methyltransferase</fullName>
        <ecNumber evidence="4 9">2.1.1.67</ecNumber>
    </recommendedName>
    <alternativeName>
        <fullName evidence="9">Thiopurine methyltransferase</fullName>
    </alternativeName>
</protein>
<evidence type="ECO:0000256" key="3">
    <source>
        <dbReference type="ARBA" id="ARBA00008145"/>
    </source>
</evidence>
<name>A0A1G4PE79_9HYPH</name>
<evidence type="ECO:0000313" key="10">
    <source>
        <dbReference type="EMBL" id="SCW30613.1"/>
    </source>
</evidence>
<keyword evidence="6 9" id="KW-0489">Methyltransferase</keyword>
<evidence type="ECO:0000256" key="9">
    <source>
        <dbReference type="HAMAP-Rule" id="MF_00812"/>
    </source>
</evidence>
<dbReference type="Gene3D" id="3.40.50.150">
    <property type="entry name" value="Vaccinia Virus protein VP39"/>
    <property type="match status" value="1"/>
</dbReference>
<dbReference type="NCBIfam" id="NF009732">
    <property type="entry name" value="PRK13255.1"/>
    <property type="match status" value="1"/>
</dbReference>
<accession>A0A1G4PE79</accession>
<evidence type="ECO:0000256" key="1">
    <source>
        <dbReference type="ARBA" id="ARBA00000903"/>
    </source>
</evidence>
<evidence type="ECO:0000256" key="2">
    <source>
        <dbReference type="ARBA" id="ARBA00004496"/>
    </source>
</evidence>
<dbReference type="PIRSF" id="PIRSF023956">
    <property type="entry name" value="Thiopurine_S-methyltransferase"/>
    <property type="match status" value="1"/>
</dbReference>